<protein>
    <submittedName>
        <fullName evidence="1">Uncharacterized protein</fullName>
    </submittedName>
</protein>
<dbReference type="Proteomes" id="UP000233551">
    <property type="component" value="Unassembled WGS sequence"/>
</dbReference>
<proteinExistence type="predicted"/>
<reference evidence="1 2" key="1">
    <citation type="submission" date="2017-11" db="EMBL/GenBank/DDBJ databases">
        <title>De-novo sequencing of pomegranate (Punica granatum L.) genome.</title>
        <authorList>
            <person name="Akparov Z."/>
            <person name="Amiraslanov A."/>
            <person name="Hajiyeva S."/>
            <person name="Abbasov M."/>
            <person name="Kaur K."/>
            <person name="Hamwieh A."/>
            <person name="Solovyev V."/>
            <person name="Salamov A."/>
            <person name="Braich B."/>
            <person name="Kosarev P."/>
            <person name="Mahmoud A."/>
            <person name="Hajiyev E."/>
            <person name="Babayeva S."/>
            <person name="Izzatullayeva V."/>
            <person name="Mammadov A."/>
            <person name="Mammadov A."/>
            <person name="Sharifova S."/>
            <person name="Ojaghi J."/>
            <person name="Eynullazada K."/>
            <person name="Bayramov B."/>
            <person name="Abdulazimova A."/>
            <person name="Shahmuradov I."/>
        </authorList>
    </citation>
    <scope>NUCLEOTIDE SEQUENCE [LARGE SCALE GENOMIC DNA]</scope>
    <source>
        <strain evidence="2">cv. AG2017</strain>
        <tissue evidence="1">Leaf</tissue>
    </source>
</reference>
<evidence type="ECO:0000313" key="2">
    <source>
        <dbReference type="Proteomes" id="UP000233551"/>
    </source>
</evidence>
<keyword evidence="2" id="KW-1185">Reference proteome</keyword>
<evidence type="ECO:0000313" key="1">
    <source>
        <dbReference type="EMBL" id="PKI52642.1"/>
    </source>
</evidence>
<name>A0A2I0J8R3_PUNGR</name>
<gene>
    <name evidence="1" type="ORF">CRG98_026982</name>
</gene>
<accession>A0A2I0J8R3</accession>
<sequence length="121" mass="14051">MTYEQPQLMIRESLIARMLNLVVLDLHSNQLRRSQRTSRIWRKTKKTWWIGKLAKYGAFNSRCTTAYGKGTSHFSPRGGSSRRTIVLPNEAGRLSTYLYVLVARLYDFTMSFCHIFNGSQL</sequence>
<organism evidence="1 2">
    <name type="scientific">Punica granatum</name>
    <name type="common">Pomegranate</name>
    <dbReference type="NCBI Taxonomy" id="22663"/>
    <lineage>
        <taxon>Eukaryota</taxon>
        <taxon>Viridiplantae</taxon>
        <taxon>Streptophyta</taxon>
        <taxon>Embryophyta</taxon>
        <taxon>Tracheophyta</taxon>
        <taxon>Spermatophyta</taxon>
        <taxon>Magnoliopsida</taxon>
        <taxon>eudicotyledons</taxon>
        <taxon>Gunneridae</taxon>
        <taxon>Pentapetalae</taxon>
        <taxon>rosids</taxon>
        <taxon>malvids</taxon>
        <taxon>Myrtales</taxon>
        <taxon>Lythraceae</taxon>
        <taxon>Punica</taxon>
    </lineage>
</organism>
<dbReference type="AlphaFoldDB" id="A0A2I0J8R3"/>
<dbReference type="EMBL" id="PGOL01001924">
    <property type="protein sequence ID" value="PKI52642.1"/>
    <property type="molecule type" value="Genomic_DNA"/>
</dbReference>
<comment type="caution">
    <text evidence="1">The sequence shown here is derived from an EMBL/GenBank/DDBJ whole genome shotgun (WGS) entry which is preliminary data.</text>
</comment>